<dbReference type="EMBL" id="CAJPDT010000008">
    <property type="protein sequence ID" value="CAF9911058.1"/>
    <property type="molecule type" value="Genomic_DNA"/>
</dbReference>
<comment type="caution">
    <text evidence="1">The sequence shown here is derived from an EMBL/GenBank/DDBJ whole genome shotgun (WGS) entry which is preliminary data.</text>
</comment>
<proteinExistence type="predicted"/>
<dbReference type="OrthoDB" id="5328379at2759"/>
<name>A0A8H3ESW8_9LECA</name>
<protein>
    <submittedName>
        <fullName evidence="1">Uncharacterized protein</fullName>
    </submittedName>
</protein>
<gene>
    <name evidence="1" type="ORF">IMSHALPRED_009911</name>
</gene>
<dbReference type="Proteomes" id="UP000664534">
    <property type="component" value="Unassembled WGS sequence"/>
</dbReference>
<evidence type="ECO:0000313" key="2">
    <source>
        <dbReference type="Proteomes" id="UP000664534"/>
    </source>
</evidence>
<evidence type="ECO:0000313" key="1">
    <source>
        <dbReference type="EMBL" id="CAF9911058.1"/>
    </source>
</evidence>
<sequence length="409" mass="44414">MAIEAKLAPLRLVPLIILTTLYKTDAFVLYGQPPSSLNTPQVIARAEQHVTLEPYTGTGVAPKAEGWNLLTTDLPLQYTPINSNNTLRLSLKNNRANIVQPSLIYNLTVLGLADIASSTVTTKGNEYLPRFGEGNSTFAASYPPSNLQFVMTASDYLPVEAVTDVLRGMQELSHYLLFLELAFEVFSDNSPTSSPIASGCLAFDCGSHIETVETRNVEYANTSVANFTAAPSRQLQSSVALTHLTTLNELKPIAVTYESLKDPLPVYDQSFADVATHMLADITDFIIANEGDGLLPFHGSGHQRILRYVDTWGSNLAISLLPLNLLGINFTLGQAAMALRDTQNNLSNGPMVESKLEIMMDGSMVGWGCLSYANMSAWRCLMPDPGTASSVGSGKESSFQYSVKMLITR</sequence>
<reference evidence="1" key="1">
    <citation type="submission" date="2021-03" db="EMBL/GenBank/DDBJ databases">
        <authorList>
            <person name="Tagirdzhanova G."/>
        </authorList>
    </citation>
    <scope>NUCLEOTIDE SEQUENCE</scope>
</reference>
<accession>A0A8H3ESW8</accession>
<dbReference type="AlphaFoldDB" id="A0A8H3ESW8"/>
<keyword evidence="2" id="KW-1185">Reference proteome</keyword>
<organism evidence="1 2">
    <name type="scientific">Imshaugia aleurites</name>
    <dbReference type="NCBI Taxonomy" id="172621"/>
    <lineage>
        <taxon>Eukaryota</taxon>
        <taxon>Fungi</taxon>
        <taxon>Dikarya</taxon>
        <taxon>Ascomycota</taxon>
        <taxon>Pezizomycotina</taxon>
        <taxon>Lecanoromycetes</taxon>
        <taxon>OSLEUM clade</taxon>
        <taxon>Lecanoromycetidae</taxon>
        <taxon>Lecanorales</taxon>
        <taxon>Lecanorineae</taxon>
        <taxon>Parmeliaceae</taxon>
        <taxon>Imshaugia</taxon>
    </lineage>
</organism>